<feature type="binding site" evidence="9">
    <location>
        <position position="423"/>
    </location>
    <ligand>
        <name>Zn(2+)</name>
        <dbReference type="ChEBI" id="CHEBI:29105"/>
    </ligand>
</feature>
<feature type="binding site" evidence="7">
    <location>
        <position position="129"/>
    </location>
    <ligand>
        <name>NAD(+)</name>
        <dbReference type="ChEBI" id="CHEBI:57540"/>
    </ligand>
</feature>
<comment type="cofactor">
    <cofactor evidence="9">
        <name>Zn(2+)</name>
        <dbReference type="ChEBI" id="CHEBI:29105"/>
    </cofactor>
    <text evidence="9">Binds 1 zinc ion per subunit.</text>
</comment>
<feature type="binding site" evidence="7">
    <location>
        <position position="191"/>
    </location>
    <ligand>
        <name>NAD(+)</name>
        <dbReference type="ChEBI" id="CHEBI:57540"/>
    </ligand>
</feature>
<evidence type="ECO:0000256" key="8">
    <source>
        <dbReference type="PIRSR" id="PIRSR000099-3"/>
    </source>
</evidence>
<dbReference type="GO" id="GO:0004399">
    <property type="term" value="F:histidinol dehydrogenase activity"/>
    <property type="evidence" value="ECO:0007669"/>
    <property type="project" value="InterPro"/>
</dbReference>
<dbReference type="Gene3D" id="1.20.5.1300">
    <property type="match status" value="1"/>
</dbReference>
<dbReference type="GO" id="GO:0000105">
    <property type="term" value="P:L-histidine biosynthetic process"/>
    <property type="evidence" value="ECO:0007669"/>
    <property type="project" value="InterPro"/>
</dbReference>
<keyword evidence="2 9" id="KW-0479">Metal-binding</keyword>
<dbReference type="AlphaFoldDB" id="A0A317ZGG8"/>
<reference evidence="11 12" key="1">
    <citation type="submission" date="2018-05" db="EMBL/GenBank/DDBJ databases">
        <title>Coraliomargarita sinensis sp. nov., isolated from a marine solar saltern.</title>
        <authorList>
            <person name="Zhou L.Y."/>
        </authorList>
    </citation>
    <scope>NUCLEOTIDE SEQUENCE [LARGE SCALE GENOMIC DNA]</scope>
    <source>
        <strain evidence="11 12">WN38</strain>
    </source>
</reference>
<evidence type="ECO:0000256" key="6">
    <source>
        <dbReference type="PIRSR" id="PIRSR000099-1"/>
    </source>
</evidence>
<feature type="active site" description="Proton acceptor" evidence="6">
    <location>
        <position position="328"/>
    </location>
</feature>
<dbReference type="CDD" id="cd06572">
    <property type="entry name" value="Histidinol_dh"/>
    <property type="match status" value="1"/>
</dbReference>
<dbReference type="GO" id="GO:0046872">
    <property type="term" value="F:metal ion binding"/>
    <property type="evidence" value="ECO:0007669"/>
    <property type="project" value="UniProtKB-KW"/>
</dbReference>
<comment type="caution">
    <text evidence="11">The sequence shown here is derived from an EMBL/GenBank/DDBJ whole genome shotgun (WGS) entry which is preliminary data.</text>
</comment>
<dbReference type="InterPro" id="IPR001692">
    <property type="entry name" value="Histidinol_DH_CS"/>
</dbReference>
<dbReference type="OrthoDB" id="9805269at2"/>
<dbReference type="GO" id="GO:0051287">
    <property type="term" value="F:NAD binding"/>
    <property type="evidence" value="ECO:0007669"/>
    <property type="project" value="InterPro"/>
</dbReference>
<dbReference type="GO" id="GO:0005829">
    <property type="term" value="C:cytosol"/>
    <property type="evidence" value="ECO:0007669"/>
    <property type="project" value="TreeGrafter"/>
</dbReference>
<dbReference type="EMBL" id="QHJQ01000003">
    <property type="protein sequence ID" value="PXA04705.1"/>
    <property type="molecule type" value="Genomic_DNA"/>
</dbReference>
<feature type="binding site" evidence="9">
    <location>
        <position position="259"/>
    </location>
    <ligand>
        <name>Zn(2+)</name>
        <dbReference type="ChEBI" id="CHEBI:29105"/>
    </ligand>
</feature>
<feature type="binding site" evidence="8">
    <location>
        <position position="329"/>
    </location>
    <ligand>
        <name>substrate</name>
    </ligand>
</feature>
<organism evidence="11 12">
    <name type="scientific">Coraliomargarita sinensis</name>
    <dbReference type="NCBI Taxonomy" id="2174842"/>
    <lineage>
        <taxon>Bacteria</taxon>
        <taxon>Pseudomonadati</taxon>
        <taxon>Verrucomicrobiota</taxon>
        <taxon>Opitutia</taxon>
        <taxon>Puniceicoccales</taxon>
        <taxon>Coraliomargaritaceae</taxon>
        <taxon>Coraliomargarita</taxon>
    </lineage>
</organism>
<dbReference type="RefSeq" id="WP_110130511.1">
    <property type="nucleotide sequence ID" value="NZ_QHJQ01000003.1"/>
</dbReference>
<feature type="binding site" evidence="8">
    <location>
        <position position="237"/>
    </location>
    <ligand>
        <name>substrate</name>
    </ligand>
</feature>
<feature type="binding site" evidence="7">
    <location>
        <position position="214"/>
    </location>
    <ligand>
        <name>NAD(+)</name>
        <dbReference type="ChEBI" id="CHEBI:57540"/>
    </ligand>
</feature>
<sequence>MQKLDYSNSPKFQKALSQFCEKASASGDVSSVVSGVLQDVQKRGDAAVLEYTTKFDGAKMKAPDMRVSADELKAAKSSLSPADRKAIRASIALVKDFHKKTLPKDWKAKNAQGGTVGERFYPIQRVGLYVPGGNVPLVSSVIMSAVLAKLVKCPQIVVCTPPNAEGEIAPGMLAALAMVGIEEIYKVGGVQAIGAMAYGTETVPAVDKIYGPGNAFVMEAKRQVLGTVGIDLLPGPSEVMVIADGGAKPAHVAADLLAQAEHGSGKEIIYFATTSKVLLGKVEKEIEKQLPELSHSAKCEKVMQDRFLAVACQSLSQTATVANYIAPEHLELQVADKSIEPLTKQITTAGAILQGYMTPTVLGDFTAGPSHTLPTGRAGRFFSGLQATDFMRRSSTVRYNAKSLQAAAPVVETFARLEQLDAHGRSLTIRL</sequence>
<keyword evidence="7" id="KW-0520">NAD</keyword>
<evidence type="ECO:0000313" key="12">
    <source>
        <dbReference type="Proteomes" id="UP000247099"/>
    </source>
</evidence>
<evidence type="ECO:0000256" key="10">
    <source>
        <dbReference type="RuleBase" id="RU004175"/>
    </source>
</evidence>
<dbReference type="Proteomes" id="UP000247099">
    <property type="component" value="Unassembled WGS sequence"/>
</dbReference>
<dbReference type="Gene3D" id="3.40.50.1980">
    <property type="entry name" value="Nitrogenase molybdenum iron protein domain"/>
    <property type="match status" value="2"/>
</dbReference>
<dbReference type="PIRSF" id="PIRSF000099">
    <property type="entry name" value="Histidinol_dh"/>
    <property type="match status" value="1"/>
</dbReference>
<feature type="binding site" evidence="8">
    <location>
        <position position="423"/>
    </location>
    <ligand>
        <name>substrate</name>
    </ligand>
</feature>
<dbReference type="PRINTS" id="PR00083">
    <property type="entry name" value="HOLDHDRGNASE"/>
</dbReference>
<accession>A0A317ZGG8</accession>
<evidence type="ECO:0000256" key="1">
    <source>
        <dbReference type="ARBA" id="ARBA00010178"/>
    </source>
</evidence>
<evidence type="ECO:0000256" key="2">
    <source>
        <dbReference type="ARBA" id="ARBA00022723"/>
    </source>
</evidence>
<feature type="binding site" evidence="9">
    <location>
        <position position="364"/>
    </location>
    <ligand>
        <name>Zn(2+)</name>
        <dbReference type="ChEBI" id="CHEBI:29105"/>
    </ligand>
</feature>
<dbReference type="PANTHER" id="PTHR21256">
    <property type="entry name" value="HISTIDINOL DEHYDROGENASE HDH"/>
    <property type="match status" value="1"/>
</dbReference>
<feature type="binding site" evidence="8">
    <location>
        <position position="262"/>
    </location>
    <ligand>
        <name>substrate</name>
    </ligand>
</feature>
<comment type="similarity">
    <text evidence="1 5 10">Belongs to the histidinol dehydrogenase family.</text>
</comment>
<dbReference type="InterPro" id="IPR016161">
    <property type="entry name" value="Ald_DH/histidinol_DH"/>
</dbReference>
<feature type="binding site" evidence="8">
    <location>
        <position position="418"/>
    </location>
    <ligand>
        <name>substrate</name>
    </ligand>
</feature>
<feature type="binding site" evidence="9">
    <location>
        <position position="262"/>
    </location>
    <ligand>
        <name>Zn(2+)</name>
        <dbReference type="ChEBI" id="CHEBI:29105"/>
    </ligand>
</feature>
<evidence type="ECO:0000256" key="3">
    <source>
        <dbReference type="ARBA" id="ARBA00022833"/>
    </source>
</evidence>
<dbReference type="FunFam" id="3.40.50.1980:FF:000001">
    <property type="entry name" value="Histidinol dehydrogenase"/>
    <property type="match status" value="1"/>
</dbReference>
<protein>
    <submittedName>
        <fullName evidence="11">Histidinol dehydrogenase</fullName>
    </submittedName>
</protein>
<gene>
    <name evidence="11" type="primary">hisD</name>
    <name evidence="11" type="ORF">DDZ13_05915</name>
</gene>
<dbReference type="SUPFAM" id="SSF53720">
    <property type="entry name" value="ALDH-like"/>
    <property type="match status" value="1"/>
</dbReference>
<dbReference type="PANTHER" id="PTHR21256:SF2">
    <property type="entry name" value="HISTIDINE BIOSYNTHESIS TRIFUNCTIONAL PROTEIN"/>
    <property type="match status" value="1"/>
</dbReference>
<dbReference type="Pfam" id="PF00815">
    <property type="entry name" value="Histidinol_dh"/>
    <property type="match status" value="1"/>
</dbReference>
<dbReference type="InParanoid" id="A0A317ZGG8"/>
<proteinExistence type="inferred from homology"/>
<feature type="binding site" evidence="8">
    <location>
        <position position="259"/>
    </location>
    <ligand>
        <name>substrate</name>
    </ligand>
</feature>
<dbReference type="NCBIfam" id="TIGR00069">
    <property type="entry name" value="hisD"/>
    <property type="match status" value="1"/>
</dbReference>
<name>A0A317ZGG8_9BACT</name>
<dbReference type="PROSITE" id="PS00611">
    <property type="entry name" value="HISOL_DEHYDROGENASE"/>
    <property type="match status" value="1"/>
</dbReference>
<evidence type="ECO:0000313" key="11">
    <source>
        <dbReference type="EMBL" id="PXA04705.1"/>
    </source>
</evidence>
<dbReference type="InterPro" id="IPR022695">
    <property type="entry name" value="Histidinol_DH_monofunct"/>
</dbReference>
<dbReference type="FunCoup" id="A0A317ZGG8">
    <property type="interactions" value="511"/>
</dbReference>
<evidence type="ECO:0000256" key="5">
    <source>
        <dbReference type="PIRNR" id="PIRNR000099"/>
    </source>
</evidence>
<keyword evidence="3 9" id="KW-0862">Zinc</keyword>
<dbReference type="FunFam" id="3.40.50.1980:FF:000026">
    <property type="entry name" value="Histidinol dehydrogenase"/>
    <property type="match status" value="1"/>
</dbReference>
<keyword evidence="4 5" id="KW-0560">Oxidoreductase</keyword>
<evidence type="ECO:0000256" key="7">
    <source>
        <dbReference type="PIRSR" id="PIRSR000099-2"/>
    </source>
</evidence>
<evidence type="ECO:0000256" key="4">
    <source>
        <dbReference type="ARBA" id="ARBA00023002"/>
    </source>
</evidence>
<keyword evidence="12" id="KW-1185">Reference proteome</keyword>
<feature type="active site" description="Proton acceptor" evidence="6">
    <location>
        <position position="329"/>
    </location>
</feature>
<evidence type="ECO:0000256" key="9">
    <source>
        <dbReference type="PIRSR" id="PIRSR000099-4"/>
    </source>
</evidence>
<feature type="binding site" evidence="8">
    <location>
        <position position="364"/>
    </location>
    <ligand>
        <name>substrate</name>
    </ligand>
</feature>
<dbReference type="InterPro" id="IPR012131">
    <property type="entry name" value="Hstdl_DH"/>
</dbReference>